<dbReference type="WBParaSite" id="TCONS_00014343.p1">
    <property type="protein sequence ID" value="TCONS_00014343.p1"/>
    <property type="gene ID" value="XLOC_009557"/>
</dbReference>
<dbReference type="GO" id="GO:0009653">
    <property type="term" value="P:anatomical structure morphogenesis"/>
    <property type="evidence" value="ECO:0007669"/>
    <property type="project" value="TreeGrafter"/>
</dbReference>
<proteinExistence type="predicted"/>
<keyword evidence="2" id="KW-0732">Signal</keyword>
<protein>
    <submittedName>
        <fullName evidence="7">ZP domain-containing protein</fullName>
    </submittedName>
</protein>
<dbReference type="InterPro" id="IPR003609">
    <property type="entry name" value="Pan_app"/>
</dbReference>
<evidence type="ECO:0000256" key="1">
    <source>
        <dbReference type="SAM" id="Phobius"/>
    </source>
</evidence>
<accession>A0A0K0E4B5</accession>
<dbReference type="Proteomes" id="UP000035681">
    <property type="component" value="Unplaced"/>
</dbReference>
<evidence type="ECO:0000313" key="7">
    <source>
        <dbReference type="WBParaSite" id="TCONS_00014343.p1"/>
    </source>
</evidence>
<dbReference type="PROSITE" id="PS50948">
    <property type="entry name" value="PAN"/>
    <property type="match status" value="3"/>
</dbReference>
<keyword evidence="1" id="KW-0472">Membrane</keyword>
<dbReference type="PANTHER" id="PTHR47327:SF19">
    <property type="entry name" value="CUTICLIN-LIKE"/>
    <property type="match status" value="1"/>
</dbReference>
<keyword evidence="1" id="KW-0812">Transmembrane</keyword>
<evidence type="ECO:0000259" key="3">
    <source>
        <dbReference type="PROSITE" id="PS50948"/>
    </source>
</evidence>
<reference evidence="6" key="1">
    <citation type="submission" date="2015-08" db="UniProtKB">
        <authorList>
            <consortium name="WormBaseParasite"/>
        </authorList>
    </citation>
    <scope>IDENTIFICATION</scope>
</reference>
<organism evidence="6">
    <name type="scientific">Strongyloides stercoralis</name>
    <name type="common">Threadworm</name>
    <dbReference type="NCBI Taxonomy" id="6248"/>
    <lineage>
        <taxon>Eukaryota</taxon>
        <taxon>Metazoa</taxon>
        <taxon>Ecdysozoa</taxon>
        <taxon>Nematoda</taxon>
        <taxon>Chromadorea</taxon>
        <taxon>Rhabditida</taxon>
        <taxon>Tylenchina</taxon>
        <taxon>Panagrolaimomorpha</taxon>
        <taxon>Strongyloidoidea</taxon>
        <taxon>Strongyloididae</taxon>
        <taxon>Strongyloides</taxon>
    </lineage>
</organism>
<dbReference type="PROSITE" id="PS51034">
    <property type="entry name" value="ZP_2"/>
    <property type="match status" value="1"/>
</dbReference>
<keyword evidence="5" id="KW-1185">Reference proteome</keyword>
<dbReference type="Pfam" id="PF00024">
    <property type="entry name" value="PAN_1"/>
    <property type="match status" value="1"/>
</dbReference>
<dbReference type="WBParaSite" id="SSTP_0000433400.1">
    <property type="protein sequence ID" value="SSTP_0000433400.1"/>
    <property type="gene ID" value="SSTP_0000433400"/>
</dbReference>
<evidence type="ECO:0000313" key="6">
    <source>
        <dbReference type="WBParaSite" id="SSTP_0000433400.1"/>
    </source>
</evidence>
<evidence type="ECO:0000313" key="5">
    <source>
        <dbReference type="Proteomes" id="UP000035681"/>
    </source>
</evidence>
<feature type="signal peptide" evidence="2">
    <location>
        <begin position="1"/>
        <end position="22"/>
    </location>
</feature>
<evidence type="ECO:0000256" key="2">
    <source>
        <dbReference type="SAM" id="SignalP"/>
    </source>
</evidence>
<dbReference type="SMART" id="SM00473">
    <property type="entry name" value="PAN_AP"/>
    <property type="match status" value="5"/>
</dbReference>
<feature type="domain" description="Apple" evidence="3">
    <location>
        <begin position="352"/>
        <end position="431"/>
    </location>
</feature>
<name>A0A0K0E4B5_STRER</name>
<feature type="transmembrane region" description="Helical" evidence="1">
    <location>
        <begin position="1038"/>
        <end position="1059"/>
    </location>
</feature>
<feature type="chain" id="PRO_5005327424" evidence="2">
    <location>
        <begin position="23"/>
        <end position="1078"/>
    </location>
</feature>
<feature type="domain" description="Apple" evidence="3">
    <location>
        <begin position="182"/>
        <end position="261"/>
    </location>
</feature>
<dbReference type="InterPro" id="IPR052774">
    <property type="entry name" value="Celegans_DevNeuronal_Protein"/>
</dbReference>
<evidence type="ECO:0000259" key="4">
    <source>
        <dbReference type="PROSITE" id="PS51034"/>
    </source>
</evidence>
<feature type="domain" description="Apple" evidence="3">
    <location>
        <begin position="266"/>
        <end position="343"/>
    </location>
</feature>
<sequence>MSGKITWLIIVIFLFNDNVVISQIEYDENLDSLFNVNSATIDALFSSFEDKSSSNQHKNNNEEVKKLTTTTINNISNNKIICEEINLSTTFIRYSNLISKRKTFYDGNIDLLSCTDYCKKNIIPLSSEKKVCAGLNYFKNENGGNTCQLVDKFQIGDLEKSEEDDNMNHWYQKVCLNIKNHCENKLILFDGIPNYKIKNGNIIKEIKCNIENCFELCISIDNCYGINFIKNNTCQLIAFNNFEKKEEIERDANFNFFRNECVKKKCLLNSQSFLFYPYTRIQSPKILTSSTSLDECMKECTYNNIVNCESLQFSRNKNECNIYNFSVLKTIPSQYIDIYKPVCFNIPLNRNCKKQFIYKVNEKTSVKEEIKLLYFKNDINVNNCLQECLNNEKCYSMTFQKISNKCNFYGILLNSTNFKNEEDVDLYILNCDYKINTEKIEKDFISTSEPTIELFPTPTATLNNFELSSITSADNPLIDNLKINNDTTKKNCSLIPLLKLVQKGKILRQEFRIIHQKNTINVTHCSILCKNSKINCTLIAYSTIDKYCFLSNYLSNDYNSVIQENDRYDVWSLIKNNNCLQNNIDDKAFGNVIDRTPKIFNKNNDSNFTIVNNERNKVTPKYFDISESTTIKLTSNPKTTPLSTPYTTVMTTKTTKLSSTTIKLNNNINENLKTKIETRNSSSNDNKKILVTKNTINYNNENYQIPKNENLFTQVMPSDLKVHVACYPTGVNVTFNVLSKNYTGVVYATERFSYCKTIVNYLNTFSLFIPRPRFNNSCNSIEINRQLTAILVMSNDLVIPYDLTTKDDLIYEIKCDYNDKEMEDKIINGSAKSQNELIIKGDKDDKTNINLKVMRGDKPVEHAFIGEKLKLVLLSNSQINNLNVISCNASKVEEVNSEVKSISLISNECSLVPQVISNIDIGKYGFEANLTLFKFDGSDYIDILCNVLICHNNCQKKLSCNGSLNNTIYEEDIIKKANNLSIIKTVKKRIHILVDEEFPSLFDYQLLKQYEDSPITKNNTSSSSFFYNLFNDNQCIDIHIFGVSITIFLTVIIILISIISCSRKVERKKYGVVAYNTN</sequence>
<keyword evidence="1" id="KW-1133">Transmembrane helix</keyword>
<dbReference type="SMART" id="SM00241">
    <property type="entry name" value="ZP"/>
    <property type="match status" value="1"/>
</dbReference>
<dbReference type="Gene3D" id="3.50.4.10">
    <property type="entry name" value="Hepatocyte Growth Factor"/>
    <property type="match status" value="1"/>
</dbReference>
<dbReference type="InterPro" id="IPR001507">
    <property type="entry name" value="ZP_dom"/>
</dbReference>
<dbReference type="AlphaFoldDB" id="A0A0K0E4B5"/>
<feature type="domain" description="ZP" evidence="4">
    <location>
        <begin position="725"/>
        <end position="967"/>
    </location>
</feature>
<dbReference type="PANTHER" id="PTHR47327">
    <property type="entry name" value="FI18240P1-RELATED"/>
    <property type="match status" value="1"/>
</dbReference>